<dbReference type="Gene3D" id="2.40.50.100">
    <property type="match status" value="2"/>
</dbReference>
<dbReference type="Gene3D" id="2.40.30.170">
    <property type="match status" value="1"/>
</dbReference>
<organism evidence="7">
    <name type="scientific">mine drainage metagenome</name>
    <dbReference type="NCBI Taxonomy" id="410659"/>
    <lineage>
        <taxon>unclassified sequences</taxon>
        <taxon>metagenomes</taxon>
        <taxon>ecological metagenomes</taxon>
    </lineage>
</organism>
<comment type="subcellular location">
    <subcellularLocation>
        <location evidence="1">Cell envelope</location>
    </subcellularLocation>
</comment>
<gene>
    <name evidence="7" type="ORF">CARN1_0380</name>
</gene>
<evidence type="ECO:0000313" key="7">
    <source>
        <dbReference type="EMBL" id="CBH74846.1"/>
    </source>
</evidence>
<dbReference type="EMBL" id="CABL01000004">
    <property type="protein sequence ID" value="CBH74846.1"/>
    <property type="molecule type" value="Genomic_DNA"/>
</dbReference>
<reference evidence="7" key="1">
    <citation type="submission" date="2009-10" db="EMBL/GenBank/DDBJ databases">
        <title>Diversity of trophic interactions inside an arsenic-rich microbial ecosystem.</title>
        <authorList>
            <person name="Bertin P.N."/>
            <person name="Heinrich-Salmeron A."/>
            <person name="Pelletier E."/>
            <person name="Goulhen-Chollet F."/>
            <person name="Arsene-Ploetze F."/>
            <person name="Gallien S."/>
            <person name="Calteau A."/>
            <person name="Vallenet D."/>
            <person name="Casiot C."/>
            <person name="Chane-Woon-Ming B."/>
            <person name="Giloteaux L."/>
            <person name="Barakat M."/>
            <person name="Bonnefoy V."/>
            <person name="Bruneel O."/>
            <person name="Chandler M."/>
            <person name="Cleiss J."/>
            <person name="Duran R."/>
            <person name="Elbaz-Poulichet F."/>
            <person name="Fonknechten N."/>
            <person name="Lauga B."/>
            <person name="Mornico D."/>
            <person name="Ortet P."/>
            <person name="Schaeffer C."/>
            <person name="Siguier P."/>
            <person name="Alexander Thil Smith A."/>
            <person name="Van Dorsselaer A."/>
            <person name="Weissenbach J."/>
            <person name="Medigue C."/>
            <person name="Le Paslier D."/>
        </authorList>
    </citation>
    <scope>NUCLEOTIDE SEQUENCE</scope>
</reference>
<dbReference type="InterPro" id="IPR058625">
    <property type="entry name" value="MdtA-like_BSH"/>
</dbReference>
<dbReference type="PANTHER" id="PTHR32347">
    <property type="entry name" value="EFFLUX SYSTEM COMPONENT YKNX-RELATED"/>
    <property type="match status" value="1"/>
</dbReference>
<keyword evidence="3" id="KW-0175">Coiled coil</keyword>
<dbReference type="Pfam" id="PF25917">
    <property type="entry name" value="BSH_RND"/>
    <property type="match status" value="1"/>
</dbReference>
<evidence type="ECO:0000256" key="4">
    <source>
        <dbReference type="SAM" id="MobiDB-lite"/>
    </source>
</evidence>
<accession>E6PEG1</accession>
<dbReference type="InterPro" id="IPR006143">
    <property type="entry name" value="RND_pump_MFP"/>
</dbReference>
<evidence type="ECO:0000256" key="3">
    <source>
        <dbReference type="ARBA" id="ARBA00023054"/>
    </source>
</evidence>
<evidence type="ECO:0000256" key="2">
    <source>
        <dbReference type="ARBA" id="ARBA00009477"/>
    </source>
</evidence>
<dbReference type="GO" id="GO:0030313">
    <property type="term" value="C:cell envelope"/>
    <property type="evidence" value="ECO:0007669"/>
    <property type="project" value="UniProtKB-SubCell"/>
</dbReference>
<proteinExistence type="inferred from homology"/>
<comment type="similarity">
    <text evidence="2">Belongs to the membrane fusion protein (MFP) (TC 8.A.1) family.</text>
</comment>
<sequence>MLVGAAASIVVLALAVIFAIERARPGVAYTTAPVVVQTLTQSVTASGTVNPQNSISVGTQVSGTIASIDVDFNSKVTKGEVLARIDPSTFQAQLDQAQASLAQAQAQAAAAGSTALGGLSSVTIATANNAAQDAAITAAQANIAKAQSALVLAQLQEKRDASLSAQGYLAQSQLDADRSTTAQDQAALAAAQAAFAQARAQAQASTATIALSSSNAQGQNASAQAAAAAVQLAQASVQQDRLNLSHTVITSPVNGTVIARAVSVGQTVAASFSTPTLFTIAQNLQKMEVDINVGEPDIGHVRAGDTVEFSVLAYPSRTFHGTVAQVRINPQTLNNVVTYDVVVDVPNPDGALLPGMTANATIDIASAKNALVVPLAALAWKPSSGGTATSGSSPWGTLASGSGNVASAPGTAGMLFVLKNDRPQHVAVRVLLATSTQAAVAPVTAGALSSGDEVITAATGAAATARKGSPRSPVSGGMRVIH</sequence>
<feature type="region of interest" description="Disordered" evidence="4">
    <location>
        <begin position="462"/>
        <end position="482"/>
    </location>
</feature>
<comment type="caution">
    <text evidence="7">The sequence shown here is derived from an EMBL/GenBank/DDBJ whole genome shotgun (WGS) entry which is preliminary data.</text>
</comment>
<dbReference type="AlphaFoldDB" id="E6PEG1"/>
<dbReference type="InterPro" id="IPR058792">
    <property type="entry name" value="Beta-barrel_RND_2"/>
</dbReference>
<evidence type="ECO:0000259" key="6">
    <source>
        <dbReference type="Pfam" id="PF25954"/>
    </source>
</evidence>
<dbReference type="GO" id="GO:0016020">
    <property type="term" value="C:membrane"/>
    <property type="evidence" value="ECO:0007669"/>
    <property type="project" value="InterPro"/>
</dbReference>
<dbReference type="PANTHER" id="PTHR32347:SF14">
    <property type="entry name" value="EFFLUX SYSTEM COMPONENT YKNX-RELATED"/>
    <property type="match status" value="1"/>
</dbReference>
<evidence type="ECO:0000256" key="1">
    <source>
        <dbReference type="ARBA" id="ARBA00004196"/>
    </source>
</evidence>
<dbReference type="GO" id="GO:0022857">
    <property type="term" value="F:transmembrane transporter activity"/>
    <property type="evidence" value="ECO:0007669"/>
    <property type="project" value="InterPro"/>
</dbReference>
<name>E6PEG1_9ZZZZ</name>
<dbReference type="SUPFAM" id="SSF111369">
    <property type="entry name" value="HlyD-like secretion proteins"/>
    <property type="match status" value="2"/>
</dbReference>
<dbReference type="NCBIfam" id="TIGR01730">
    <property type="entry name" value="RND_mfp"/>
    <property type="match status" value="1"/>
</dbReference>
<dbReference type="FunFam" id="2.40.30.170:FF:000010">
    <property type="entry name" value="Efflux RND transporter periplasmic adaptor subunit"/>
    <property type="match status" value="1"/>
</dbReference>
<protein>
    <submittedName>
        <fullName evidence="7">Putative Secretion protein HlyD</fullName>
    </submittedName>
</protein>
<dbReference type="InterPro" id="IPR050465">
    <property type="entry name" value="UPF0194_transport"/>
</dbReference>
<evidence type="ECO:0000259" key="5">
    <source>
        <dbReference type="Pfam" id="PF25917"/>
    </source>
</evidence>
<feature type="domain" description="CusB-like beta-barrel" evidence="6">
    <location>
        <begin position="289"/>
        <end position="362"/>
    </location>
</feature>
<dbReference type="Pfam" id="PF25954">
    <property type="entry name" value="Beta-barrel_RND_2"/>
    <property type="match status" value="1"/>
</dbReference>
<feature type="domain" description="Multidrug resistance protein MdtA-like barrel-sandwich hybrid" evidence="5">
    <location>
        <begin position="54"/>
        <end position="276"/>
    </location>
</feature>